<feature type="modified residue" description="4-aspartylphosphate" evidence="6">
    <location>
        <position position="1148"/>
    </location>
</feature>
<evidence type="ECO:0000256" key="3">
    <source>
        <dbReference type="ARBA" id="ARBA00022553"/>
    </source>
</evidence>
<dbReference type="PROSITE" id="PS01124">
    <property type="entry name" value="HTH_ARAC_FAMILY_2"/>
    <property type="match status" value="1"/>
</dbReference>
<evidence type="ECO:0000259" key="10">
    <source>
        <dbReference type="PROSITE" id="PS50110"/>
    </source>
</evidence>
<dbReference type="Gene3D" id="3.40.50.2300">
    <property type="match status" value="1"/>
</dbReference>
<dbReference type="InterPro" id="IPR004358">
    <property type="entry name" value="Sig_transdc_His_kin-like_C"/>
</dbReference>
<keyword evidence="4" id="KW-0805">Transcription regulation</keyword>
<gene>
    <name evidence="11" type="ORF">D1614_19125</name>
</gene>
<dbReference type="SMART" id="SM00387">
    <property type="entry name" value="HATPase_c"/>
    <property type="match status" value="1"/>
</dbReference>
<dbReference type="SUPFAM" id="SSF63829">
    <property type="entry name" value="Calcium-dependent phosphotriesterase"/>
    <property type="match status" value="3"/>
</dbReference>
<proteinExistence type="predicted"/>
<dbReference type="PANTHER" id="PTHR43547:SF2">
    <property type="entry name" value="HYBRID SIGNAL TRANSDUCTION HISTIDINE KINASE C"/>
    <property type="match status" value="1"/>
</dbReference>
<dbReference type="CDD" id="cd00082">
    <property type="entry name" value="HisKA"/>
    <property type="match status" value="1"/>
</dbReference>
<dbReference type="GO" id="GO:0043565">
    <property type="term" value="F:sequence-specific DNA binding"/>
    <property type="evidence" value="ECO:0007669"/>
    <property type="project" value="InterPro"/>
</dbReference>
<dbReference type="EC" id="2.7.13.3" evidence="2"/>
<feature type="domain" description="HTH araC/xylS-type" evidence="8">
    <location>
        <begin position="1247"/>
        <end position="1346"/>
    </location>
</feature>
<dbReference type="InterPro" id="IPR018060">
    <property type="entry name" value="HTH_AraC"/>
</dbReference>
<evidence type="ECO:0000259" key="8">
    <source>
        <dbReference type="PROSITE" id="PS01124"/>
    </source>
</evidence>
<dbReference type="Pfam" id="PF00512">
    <property type="entry name" value="HisKA"/>
    <property type="match status" value="1"/>
</dbReference>
<dbReference type="InterPro" id="IPR001789">
    <property type="entry name" value="Sig_transdc_resp-reg_receiver"/>
</dbReference>
<feature type="domain" description="Response regulatory" evidence="10">
    <location>
        <begin position="1100"/>
        <end position="1215"/>
    </location>
</feature>
<keyword evidence="7" id="KW-1133">Transmembrane helix</keyword>
<dbReference type="GO" id="GO:0000155">
    <property type="term" value="F:phosphorelay sensor kinase activity"/>
    <property type="evidence" value="ECO:0007669"/>
    <property type="project" value="InterPro"/>
</dbReference>
<keyword evidence="11" id="KW-0418">Kinase</keyword>
<evidence type="ECO:0000256" key="7">
    <source>
        <dbReference type="SAM" id="Phobius"/>
    </source>
</evidence>
<dbReference type="InterPro" id="IPR003661">
    <property type="entry name" value="HisK_dim/P_dom"/>
</dbReference>
<sequence length="1353" mass="155784">MIRRYLIIILLAFLHASGIQAKVDYRFRTMSPEGGFYYDGVKSIQQDKDGFIWVLMENELYRFDGYEYKRYYGKFAQTDKTKEWEFNDIDVDASGNLFVTTNNGLYLYKRPFDTFHLERKGNIQKVKVDNRNNTWIRSDNTWSILNLQDKNLETPLYDGKKLPYIGAVFCPYNDDLYVSSNYGRIYRYNYTTGGFSQCMTMPDSDGFILEAKAHKGKLWVLVNSYGLYRIDLATFTVEDHIDIYKKLDVKMIRTFHIDKTGMLWFGALNGIYVMNPEDREFRHFSHSRTDKFSIPNNSVWSIYEDFNKDIWIGTYAGQVCYVNLDEKNPFKSYAPQPGKLNHIPVSAFTSDDRFLWIATEGGGINRMEKSSGEFSYFSHQNAENSLSHNNVKSMVIDKNRNLWIGMYSGGVDKYNLDSGHFKHFRAKDKKTILSNNIRKLVLESDSGLWINYQLRKQVVSYLSFSDESITHFEFGEENNENYIFDMLREGENQLWMISSNRIFLFNVKKREVKEIAPPDSSFMNFRTFCLDDSGNLWIGTLSNGLLKYDPRSETFSVFNDMEKYGIFSVFNICYDNEGSLWLGTDNGLIRYNISGQTYSRYDKHDGVQGDVYYPLAAMKGKDGNLYFGGTNGFTIVDPKAITLNQNPPQVIISDFLVDHTSSALNRNSASKDSVPVVTLKYNQTNFGFRFSSDNYLIPEKTRFKYRLHGYDNRWIEVDASNRAAMYAKVPPGSYSFEVVAANNDGVWNDTPERINVIRKAAPWFSWPAYILYMILFLVVVALIVKYISDKKKLKIQLYLENVEKQKNKEIYEAQLRFFTNISHDFKTPLSLIIAALGKLRREGLKEYYYRILNGNAQRLLNLVNELMDFRTVESGKMKLELQALDPNKLVEEVASGFTDYAQQRNIDFKITGNPHLPVPVWIDKNILEKIIMNLLNNGFKSTRDNGQISVEIHSGDKPFISPYPSSYKVNNRELPISVIQLVFRDTGIGISKEMLPKVFERFYKINAQHFDSQLGTGIGLALVKSLVALHRGEITIYSEPDKGTDIVISLPVDQSIYPNDCFLPTSEIPAEEDSEEDDSASVNDLLEEDIMQGMQEDRRRILLVEDNEDLRNMIADYLASDFEVLEAGDGVEASGILASKMIDLVISDIMMPRKDGVTLSREIKENVETSHIPVVLLTAKTGLESKIEGVDSGADLYFEKPVDFELLKISIQNIFKQRQHLKEFYARNFFADSAELSSNERDNKFLSDFVSIIDDHIDQSGLDVNFIASELSMSRSKLYRKIKTMTDKSIVEFILNYRLRKAARIIIEEDLSMRQVMEKVGIESQPYFTNAFKKEFGQTPTAFAQKHKPHTSG</sequence>
<comment type="caution">
    <text evidence="11">The sequence shown here is derived from an EMBL/GenBank/DDBJ whole genome shotgun (WGS) entry which is preliminary data.</text>
</comment>
<dbReference type="Pfam" id="PF02518">
    <property type="entry name" value="HATPase_c"/>
    <property type="match status" value="1"/>
</dbReference>
<evidence type="ECO:0000256" key="4">
    <source>
        <dbReference type="ARBA" id="ARBA00023015"/>
    </source>
</evidence>
<dbReference type="GO" id="GO:0003700">
    <property type="term" value="F:DNA-binding transcription factor activity"/>
    <property type="evidence" value="ECO:0007669"/>
    <property type="project" value="InterPro"/>
</dbReference>
<dbReference type="InterPro" id="IPR011110">
    <property type="entry name" value="Reg_prop"/>
</dbReference>
<reference evidence="11 12" key="1">
    <citation type="submission" date="2018-08" db="EMBL/GenBank/DDBJ databases">
        <title>Pallidiluteibacterium maritimus gen. nov., sp. nov., isolated from coastal sediment.</title>
        <authorList>
            <person name="Zhou L.Y."/>
        </authorList>
    </citation>
    <scope>NUCLEOTIDE SEQUENCE [LARGE SCALE GENOMIC DNA]</scope>
    <source>
        <strain evidence="11 12">XSD2</strain>
    </source>
</reference>
<dbReference type="InterPro" id="IPR036097">
    <property type="entry name" value="HisK_dim/P_sf"/>
</dbReference>
<protein>
    <recommendedName>
        <fullName evidence="2">histidine kinase</fullName>
        <ecNumber evidence="2">2.7.13.3</ecNumber>
    </recommendedName>
</protein>
<dbReference type="OrthoDB" id="717811at2"/>
<dbReference type="SUPFAM" id="SSF52172">
    <property type="entry name" value="CheY-like"/>
    <property type="match status" value="1"/>
</dbReference>
<dbReference type="InterPro" id="IPR015943">
    <property type="entry name" value="WD40/YVTN_repeat-like_dom_sf"/>
</dbReference>
<dbReference type="Gene3D" id="2.60.40.10">
    <property type="entry name" value="Immunoglobulins"/>
    <property type="match status" value="1"/>
</dbReference>
<dbReference type="RefSeq" id="WP_119439652.1">
    <property type="nucleotide sequence ID" value="NZ_QWGR01000015.1"/>
</dbReference>
<feature type="domain" description="Histidine kinase" evidence="9">
    <location>
        <begin position="820"/>
        <end position="1054"/>
    </location>
</feature>
<dbReference type="SMART" id="SM00342">
    <property type="entry name" value="HTH_ARAC"/>
    <property type="match status" value="1"/>
</dbReference>
<dbReference type="Gene3D" id="3.30.565.10">
    <property type="entry name" value="Histidine kinase-like ATPase, C-terminal domain"/>
    <property type="match status" value="1"/>
</dbReference>
<dbReference type="CDD" id="cd17574">
    <property type="entry name" value="REC_OmpR"/>
    <property type="match status" value="1"/>
</dbReference>
<dbReference type="SMART" id="SM00448">
    <property type="entry name" value="REC"/>
    <property type="match status" value="1"/>
</dbReference>
<dbReference type="SUPFAM" id="SSF55874">
    <property type="entry name" value="ATPase domain of HSP90 chaperone/DNA topoisomerase II/histidine kinase"/>
    <property type="match status" value="1"/>
</dbReference>
<dbReference type="Pfam" id="PF07494">
    <property type="entry name" value="Reg_prop"/>
    <property type="match status" value="2"/>
</dbReference>
<evidence type="ECO:0000313" key="12">
    <source>
        <dbReference type="Proteomes" id="UP000265926"/>
    </source>
</evidence>
<evidence type="ECO:0000256" key="1">
    <source>
        <dbReference type="ARBA" id="ARBA00000085"/>
    </source>
</evidence>
<dbReference type="InterPro" id="IPR003594">
    <property type="entry name" value="HATPase_dom"/>
</dbReference>
<dbReference type="SUPFAM" id="SSF47384">
    <property type="entry name" value="Homodimeric domain of signal transducing histidine kinase"/>
    <property type="match status" value="1"/>
</dbReference>
<dbReference type="PROSITE" id="PS50110">
    <property type="entry name" value="RESPONSE_REGULATORY"/>
    <property type="match status" value="1"/>
</dbReference>
<evidence type="ECO:0000256" key="2">
    <source>
        <dbReference type="ARBA" id="ARBA00012438"/>
    </source>
</evidence>
<evidence type="ECO:0000256" key="6">
    <source>
        <dbReference type="PROSITE-ProRule" id="PRU00169"/>
    </source>
</evidence>
<dbReference type="Gene3D" id="1.10.10.60">
    <property type="entry name" value="Homeodomain-like"/>
    <property type="match status" value="1"/>
</dbReference>
<dbReference type="InterPro" id="IPR036890">
    <property type="entry name" value="HATPase_C_sf"/>
</dbReference>
<dbReference type="InterPro" id="IPR011123">
    <property type="entry name" value="Y_Y_Y"/>
</dbReference>
<dbReference type="PANTHER" id="PTHR43547">
    <property type="entry name" value="TWO-COMPONENT HISTIDINE KINASE"/>
    <property type="match status" value="1"/>
</dbReference>
<dbReference type="Pfam" id="PF12833">
    <property type="entry name" value="HTH_18"/>
    <property type="match status" value="1"/>
</dbReference>
<keyword evidence="5" id="KW-0804">Transcription</keyword>
<dbReference type="InterPro" id="IPR009057">
    <property type="entry name" value="Homeodomain-like_sf"/>
</dbReference>
<dbReference type="InterPro" id="IPR005467">
    <property type="entry name" value="His_kinase_dom"/>
</dbReference>
<dbReference type="PRINTS" id="PR00344">
    <property type="entry name" value="BCTRLSENSOR"/>
</dbReference>
<dbReference type="InterPro" id="IPR013783">
    <property type="entry name" value="Ig-like_fold"/>
</dbReference>
<evidence type="ECO:0000259" key="9">
    <source>
        <dbReference type="PROSITE" id="PS50109"/>
    </source>
</evidence>
<dbReference type="PROSITE" id="PS50109">
    <property type="entry name" value="HIS_KIN"/>
    <property type="match status" value="1"/>
</dbReference>
<evidence type="ECO:0000313" key="11">
    <source>
        <dbReference type="EMBL" id="RIJ46379.1"/>
    </source>
</evidence>
<keyword evidence="12" id="KW-1185">Reference proteome</keyword>
<comment type="catalytic activity">
    <reaction evidence="1">
        <text>ATP + protein L-histidine = ADP + protein N-phospho-L-histidine.</text>
        <dbReference type="EC" id="2.7.13.3"/>
    </reaction>
</comment>
<dbReference type="Gene3D" id="2.130.10.10">
    <property type="entry name" value="YVTN repeat-like/Quinoprotein amine dehydrogenase"/>
    <property type="match status" value="2"/>
</dbReference>
<feature type="transmembrane region" description="Helical" evidence="7">
    <location>
        <begin position="763"/>
        <end position="784"/>
    </location>
</feature>
<name>A0A399SU27_9BACT</name>
<keyword evidence="7" id="KW-0472">Membrane</keyword>
<evidence type="ECO:0000256" key="5">
    <source>
        <dbReference type="ARBA" id="ARBA00023163"/>
    </source>
</evidence>
<dbReference type="EMBL" id="QWGR01000015">
    <property type="protein sequence ID" value="RIJ46379.1"/>
    <property type="molecule type" value="Genomic_DNA"/>
</dbReference>
<keyword evidence="11" id="KW-0808">Transferase</keyword>
<dbReference type="Pfam" id="PF00072">
    <property type="entry name" value="Response_reg"/>
    <property type="match status" value="1"/>
</dbReference>
<dbReference type="SMART" id="SM00388">
    <property type="entry name" value="HisKA"/>
    <property type="match status" value="1"/>
</dbReference>
<dbReference type="Proteomes" id="UP000265926">
    <property type="component" value="Unassembled WGS sequence"/>
</dbReference>
<keyword evidence="7" id="KW-0812">Transmembrane</keyword>
<accession>A0A399SU27</accession>
<keyword evidence="3 6" id="KW-0597">Phosphoprotein</keyword>
<organism evidence="11 12">
    <name type="scientific">Maribellus luteus</name>
    <dbReference type="NCBI Taxonomy" id="2305463"/>
    <lineage>
        <taxon>Bacteria</taxon>
        <taxon>Pseudomonadati</taxon>
        <taxon>Bacteroidota</taxon>
        <taxon>Bacteroidia</taxon>
        <taxon>Marinilabiliales</taxon>
        <taxon>Prolixibacteraceae</taxon>
        <taxon>Maribellus</taxon>
    </lineage>
</organism>
<dbReference type="InterPro" id="IPR011006">
    <property type="entry name" value="CheY-like_superfamily"/>
</dbReference>
<dbReference type="SUPFAM" id="SSF46689">
    <property type="entry name" value="Homeodomain-like"/>
    <property type="match status" value="1"/>
</dbReference>
<dbReference type="Gene3D" id="1.10.287.130">
    <property type="match status" value="1"/>
</dbReference>
<dbReference type="Pfam" id="PF07495">
    <property type="entry name" value="Y_Y_Y"/>
    <property type="match status" value="1"/>
</dbReference>